<dbReference type="Proteomes" id="UP000324575">
    <property type="component" value="Unassembled WGS sequence"/>
</dbReference>
<reference evidence="1 2" key="1">
    <citation type="submission" date="2019-03" db="EMBL/GenBank/DDBJ databases">
        <title>Single cell metagenomics reveals metabolic interactions within the superorganism composed of flagellate Streblomastix strix and complex community of Bacteroidetes bacteria on its surface.</title>
        <authorList>
            <person name="Treitli S.C."/>
            <person name="Kolisko M."/>
            <person name="Husnik F."/>
            <person name="Keeling P."/>
            <person name="Hampl V."/>
        </authorList>
    </citation>
    <scope>NUCLEOTIDE SEQUENCE [LARGE SCALE GENOMIC DNA]</scope>
    <source>
        <strain evidence="1">St1</strain>
    </source>
</reference>
<name>A0A5M8NWN4_9BACT</name>
<comment type="caution">
    <text evidence="1">The sequence shown here is derived from an EMBL/GenBank/DDBJ whole genome shotgun (WGS) entry which is preliminary data.</text>
</comment>
<proteinExistence type="predicted"/>
<dbReference type="EMBL" id="SNRX01000022">
    <property type="protein sequence ID" value="KAA6301246.1"/>
    <property type="molecule type" value="Genomic_DNA"/>
</dbReference>
<accession>A0A5M8NWN4</accession>
<evidence type="ECO:0008006" key="3">
    <source>
        <dbReference type="Google" id="ProtNLM"/>
    </source>
</evidence>
<organism evidence="1 2">
    <name type="scientific">Candidatus Ordinivivax streblomastigis</name>
    <dbReference type="NCBI Taxonomy" id="2540710"/>
    <lineage>
        <taxon>Bacteria</taxon>
        <taxon>Pseudomonadati</taxon>
        <taxon>Bacteroidota</taxon>
        <taxon>Bacteroidia</taxon>
        <taxon>Bacteroidales</taxon>
        <taxon>Candidatus Ordinivivax</taxon>
    </lineage>
</organism>
<evidence type="ECO:0000313" key="1">
    <source>
        <dbReference type="EMBL" id="KAA6301246.1"/>
    </source>
</evidence>
<gene>
    <name evidence="1" type="ORF">EZS26_002555</name>
</gene>
<dbReference type="AlphaFoldDB" id="A0A5M8NWN4"/>
<sequence length="103" mass="12184">MVLYSEQAKEDLRNILWGLATWKKHPLGYEHALQYVDDIQAEVDTICTKFYHANATHPLHKKYGNKVHTYKRNSNTQWFAIYDWNTLLRIALVNLIVNNHQTT</sequence>
<evidence type="ECO:0000313" key="2">
    <source>
        <dbReference type="Proteomes" id="UP000324575"/>
    </source>
</evidence>
<protein>
    <recommendedName>
        <fullName evidence="3">Type II toxin-antitoxin system RelE/ParE family toxin</fullName>
    </recommendedName>
</protein>